<gene>
    <name evidence="1" type="ORF">ABT39_MTgene2029</name>
</gene>
<geneLocation type="mitochondrion" evidence="1"/>
<keyword evidence="1" id="KW-0496">Mitochondrion</keyword>
<accession>A0A101LV56</accession>
<evidence type="ECO:0000313" key="1">
    <source>
        <dbReference type="EMBL" id="KUM45926.1"/>
    </source>
</evidence>
<organism evidence="1">
    <name type="scientific">Picea glauca</name>
    <name type="common">White spruce</name>
    <name type="synonym">Pinus glauca</name>
    <dbReference type="NCBI Taxonomy" id="3330"/>
    <lineage>
        <taxon>Eukaryota</taxon>
        <taxon>Viridiplantae</taxon>
        <taxon>Streptophyta</taxon>
        <taxon>Embryophyta</taxon>
        <taxon>Tracheophyta</taxon>
        <taxon>Spermatophyta</taxon>
        <taxon>Pinopsida</taxon>
        <taxon>Pinidae</taxon>
        <taxon>Conifers I</taxon>
        <taxon>Pinales</taxon>
        <taxon>Pinaceae</taxon>
        <taxon>Picea</taxon>
    </lineage>
</organism>
<reference evidence="1" key="1">
    <citation type="journal article" date="2015" name="Genome Biol. Evol.">
        <title>Organellar Genomes of White Spruce (Picea glauca): Assembly and Annotation.</title>
        <authorList>
            <person name="Jackman S.D."/>
            <person name="Warren R.L."/>
            <person name="Gibb E.A."/>
            <person name="Vandervalk B.P."/>
            <person name="Mohamadi H."/>
            <person name="Chu J."/>
            <person name="Raymond A."/>
            <person name="Pleasance S."/>
            <person name="Coope R."/>
            <person name="Wildung M.R."/>
            <person name="Ritland C.E."/>
            <person name="Bousquet J."/>
            <person name="Jones S.J."/>
            <person name="Bohlmann J."/>
            <person name="Birol I."/>
        </authorList>
    </citation>
    <scope>NUCLEOTIDE SEQUENCE [LARGE SCALE GENOMIC DNA]</scope>
    <source>
        <tissue evidence="1">Flushing bud</tissue>
    </source>
</reference>
<sequence length="102" mass="11685">MNRLPTLFPPPLGERVTQFISALIMMCIIKSLGHLFRMHTPPCLHSKVMKILEKRLDVLYMPIVIRLRNLWDLGLCFPLEAAVKIPHDTRIKQVLANGKKGT</sequence>
<dbReference type="AlphaFoldDB" id="A0A101LV56"/>
<comment type="caution">
    <text evidence="1">The sequence shown here is derived from an EMBL/GenBank/DDBJ whole genome shotgun (WGS) entry which is preliminary data.</text>
</comment>
<dbReference type="EMBL" id="LKAM01000014">
    <property type="protein sequence ID" value="KUM45926.1"/>
    <property type="molecule type" value="Genomic_DNA"/>
</dbReference>
<proteinExistence type="predicted"/>
<protein>
    <submittedName>
        <fullName evidence="1">Uncharacterized protein</fullName>
    </submittedName>
</protein>
<name>A0A101LV56_PICGL</name>